<name>A0A0J8S5L3_COCIT</name>
<dbReference type="Proteomes" id="UP000054563">
    <property type="component" value="Unassembled WGS sequence"/>
</dbReference>
<organism evidence="1 2">
    <name type="scientific">Coccidioides immitis H538.4</name>
    <dbReference type="NCBI Taxonomy" id="396776"/>
    <lineage>
        <taxon>Eukaryota</taxon>
        <taxon>Fungi</taxon>
        <taxon>Dikarya</taxon>
        <taxon>Ascomycota</taxon>
        <taxon>Pezizomycotina</taxon>
        <taxon>Eurotiomycetes</taxon>
        <taxon>Eurotiomycetidae</taxon>
        <taxon>Onygenales</taxon>
        <taxon>Onygenaceae</taxon>
        <taxon>Coccidioides</taxon>
    </lineage>
</organism>
<gene>
    <name evidence="1" type="ORF">CIHG_10546</name>
</gene>
<dbReference type="STRING" id="396776.A0A0J8S5L3"/>
<dbReference type="VEuPathDB" id="FungiDB:CIHG_10546"/>
<evidence type="ECO:0000313" key="2">
    <source>
        <dbReference type="Proteomes" id="UP000054563"/>
    </source>
</evidence>
<accession>A0A0J8S5L3</accession>
<evidence type="ECO:0000313" key="1">
    <source>
        <dbReference type="EMBL" id="KMU92710.1"/>
    </source>
</evidence>
<dbReference type="AlphaFoldDB" id="A0A0J8S5L3"/>
<sequence>MKVRNIKILFAWLWSWDSNGNNSNWLQKHWKSKQYQILFHQSFDIIICVYGVQQAHEWQTIVKQTFIYSHWILLYLSTAAFWTYKKRGKLQSWASIHSELVNYLQQYQPELTIIKLDMIDELPLAG</sequence>
<reference evidence="2" key="1">
    <citation type="journal article" date="2010" name="Genome Res.">
        <title>Population genomic sequencing of Coccidioides fungi reveals recent hybridization and transposon control.</title>
        <authorList>
            <person name="Neafsey D.E."/>
            <person name="Barker B.M."/>
            <person name="Sharpton T.J."/>
            <person name="Stajich J.E."/>
            <person name="Park D.J."/>
            <person name="Whiston E."/>
            <person name="Hung C.-Y."/>
            <person name="McMahan C."/>
            <person name="White J."/>
            <person name="Sykes S."/>
            <person name="Heiman D."/>
            <person name="Young S."/>
            <person name="Zeng Q."/>
            <person name="Abouelleil A."/>
            <person name="Aftuck L."/>
            <person name="Bessette D."/>
            <person name="Brown A."/>
            <person name="FitzGerald M."/>
            <person name="Lui A."/>
            <person name="Macdonald J.P."/>
            <person name="Priest M."/>
            <person name="Orbach M.J."/>
            <person name="Galgiani J.N."/>
            <person name="Kirkland T.N."/>
            <person name="Cole G.T."/>
            <person name="Birren B.W."/>
            <person name="Henn M.R."/>
            <person name="Taylor J.W."/>
            <person name="Rounsley S.D."/>
        </authorList>
    </citation>
    <scope>NUCLEOTIDE SEQUENCE [LARGE SCALE GENOMIC DNA]</scope>
    <source>
        <strain evidence="2">H538.4</strain>
    </source>
</reference>
<protein>
    <submittedName>
        <fullName evidence="1">Uncharacterized protein</fullName>
    </submittedName>
</protein>
<dbReference type="EMBL" id="DS017166">
    <property type="protein sequence ID" value="KMU92710.1"/>
    <property type="molecule type" value="Genomic_DNA"/>
</dbReference>
<proteinExistence type="predicted"/>